<sequence>MDTDQDKVSFFKLMSKKISSVSSAANYTLSSVTMNVTVCTFLKRCWYFCVFGH</sequence>
<proteinExistence type="predicted"/>
<dbReference type="EMBL" id="KV921996">
    <property type="protein sequence ID" value="ORE03632.1"/>
    <property type="molecule type" value="Genomic_DNA"/>
</dbReference>
<name>A0A1X0QV55_RHIZD</name>
<dbReference type="AlphaFoldDB" id="A0A1X0QV55"/>
<protein>
    <submittedName>
        <fullName evidence="1">Uncharacterized protein</fullName>
    </submittedName>
</protein>
<dbReference type="VEuPathDB" id="FungiDB:BCV72DRAFT_232754"/>
<evidence type="ECO:0000313" key="1">
    <source>
        <dbReference type="EMBL" id="ORE03632.1"/>
    </source>
</evidence>
<gene>
    <name evidence="1" type="ORF">BCV72DRAFT_232754</name>
</gene>
<reference evidence="1" key="1">
    <citation type="journal article" date="2016" name="Proc. Natl. Acad. Sci. U.S.A.">
        <title>Lipid metabolic changes in an early divergent fungus govern the establishment of a mutualistic symbiosis with endobacteria.</title>
        <authorList>
            <person name="Lastovetsky O.A."/>
            <person name="Gaspar M.L."/>
            <person name="Mondo S.J."/>
            <person name="LaButti K.M."/>
            <person name="Sandor L."/>
            <person name="Grigoriev I.V."/>
            <person name="Henry S.A."/>
            <person name="Pawlowska T.E."/>
        </authorList>
    </citation>
    <scope>NUCLEOTIDE SEQUENCE [LARGE SCALE GENOMIC DNA]</scope>
    <source>
        <strain evidence="1">ATCC 52814</strain>
    </source>
</reference>
<accession>A0A1X0QV55</accession>
<organism evidence="1">
    <name type="scientific">Rhizopus microsporus var. microsporus</name>
    <dbReference type="NCBI Taxonomy" id="86635"/>
    <lineage>
        <taxon>Eukaryota</taxon>
        <taxon>Fungi</taxon>
        <taxon>Fungi incertae sedis</taxon>
        <taxon>Mucoromycota</taxon>
        <taxon>Mucoromycotina</taxon>
        <taxon>Mucoromycetes</taxon>
        <taxon>Mucorales</taxon>
        <taxon>Mucorineae</taxon>
        <taxon>Rhizopodaceae</taxon>
        <taxon>Rhizopus</taxon>
    </lineage>
</organism>
<dbReference type="Proteomes" id="UP000242414">
    <property type="component" value="Unassembled WGS sequence"/>
</dbReference>